<proteinExistence type="predicted"/>
<evidence type="ECO:0000313" key="1">
    <source>
        <dbReference type="EMBL" id="JAU94407.1"/>
    </source>
</evidence>
<accession>A0A1J3JPL9</accession>
<dbReference type="EMBL" id="GEVM01011531">
    <property type="protein sequence ID" value="JAU94407.1"/>
    <property type="molecule type" value="Transcribed_RNA"/>
</dbReference>
<protein>
    <submittedName>
        <fullName evidence="1">Uncharacterized protein</fullName>
    </submittedName>
</protein>
<sequence>MFRKLRDPADQERNFDKDTYTEKSVITRTGAEVEQLCGLIETEPGEKEKEKSLDFYIKGYELRPCSSGEITREIAIRMIPRICLGTQLERFRF</sequence>
<reference evidence="1" key="1">
    <citation type="submission" date="2016-07" db="EMBL/GenBank/DDBJ databases">
        <title>De novo transcriptome assembly of four accessions of the metal hyperaccumulator plant Noccaea caerulescens.</title>
        <authorList>
            <person name="Blande D."/>
            <person name="Halimaa P."/>
            <person name="Tervahauta A.I."/>
            <person name="Aarts M.G."/>
            <person name="Karenlampi S.O."/>
        </authorList>
    </citation>
    <scope>NUCLEOTIDE SEQUENCE</scope>
</reference>
<name>A0A1J3JPL9_NOCCA</name>
<dbReference type="AlphaFoldDB" id="A0A1J3JPL9"/>
<organism evidence="1">
    <name type="scientific">Noccaea caerulescens</name>
    <name type="common">Alpine penny-cress</name>
    <name type="synonym">Thlaspi caerulescens</name>
    <dbReference type="NCBI Taxonomy" id="107243"/>
    <lineage>
        <taxon>Eukaryota</taxon>
        <taxon>Viridiplantae</taxon>
        <taxon>Streptophyta</taxon>
        <taxon>Embryophyta</taxon>
        <taxon>Tracheophyta</taxon>
        <taxon>Spermatophyta</taxon>
        <taxon>Magnoliopsida</taxon>
        <taxon>eudicotyledons</taxon>
        <taxon>Gunneridae</taxon>
        <taxon>Pentapetalae</taxon>
        <taxon>rosids</taxon>
        <taxon>malvids</taxon>
        <taxon>Brassicales</taxon>
        <taxon>Brassicaceae</taxon>
        <taxon>Coluteocarpeae</taxon>
        <taxon>Noccaea</taxon>
    </lineage>
</organism>
<gene>
    <name evidence="1" type="ORF">MP_TR11048_c0_g1_i1_g.33332</name>
</gene>